<dbReference type="Gene3D" id="1.20.120.1690">
    <property type="match status" value="1"/>
</dbReference>
<reference evidence="3" key="1">
    <citation type="journal article" date="2019" name="Int. J. Syst. Evol. Microbiol.">
        <title>The Global Catalogue of Microorganisms (GCM) 10K type strain sequencing project: providing services to taxonomists for standard genome sequencing and annotation.</title>
        <authorList>
            <consortium name="The Broad Institute Genomics Platform"/>
            <consortium name="The Broad Institute Genome Sequencing Center for Infectious Disease"/>
            <person name="Wu L."/>
            <person name="Ma J."/>
        </authorList>
    </citation>
    <scope>NUCLEOTIDE SEQUENCE [LARGE SCALE GENOMIC DNA]</scope>
    <source>
        <strain evidence="3">KCTC 32255</strain>
    </source>
</reference>
<accession>A0ABW2BUJ9</accession>
<name>A0ABW2BUJ9_9PSEU</name>
<gene>
    <name evidence="2" type="ORF">ACFQGD_02780</name>
</gene>
<organism evidence="2 3">
    <name type="scientific">Haloechinothrix salitolerans</name>
    <dbReference type="NCBI Taxonomy" id="926830"/>
    <lineage>
        <taxon>Bacteria</taxon>
        <taxon>Bacillati</taxon>
        <taxon>Actinomycetota</taxon>
        <taxon>Actinomycetes</taxon>
        <taxon>Pseudonocardiales</taxon>
        <taxon>Pseudonocardiaceae</taxon>
        <taxon>Haloechinothrix</taxon>
    </lineage>
</organism>
<evidence type="ECO:0000313" key="3">
    <source>
        <dbReference type="Proteomes" id="UP001596337"/>
    </source>
</evidence>
<dbReference type="CDD" id="cd00198">
    <property type="entry name" value="vWFA"/>
    <property type="match status" value="1"/>
</dbReference>
<evidence type="ECO:0000313" key="2">
    <source>
        <dbReference type="EMBL" id="MFC6866062.1"/>
    </source>
</evidence>
<dbReference type="InterPro" id="IPR036465">
    <property type="entry name" value="vWFA_dom_sf"/>
</dbReference>
<dbReference type="PROSITE" id="PS50234">
    <property type="entry name" value="VWFA"/>
    <property type="match status" value="1"/>
</dbReference>
<dbReference type="SMART" id="SM00327">
    <property type="entry name" value="VWA"/>
    <property type="match status" value="1"/>
</dbReference>
<dbReference type="SUPFAM" id="SSF53300">
    <property type="entry name" value="vWA-like"/>
    <property type="match status" value="1"/>
</dbReference>
<evidence type="ECO:0000259" key="1">
    <source>
        <dbReference type="PROSITE" id="PS50234"/>
    </source>
</evidence>
<dbReference type="EMBL" id="JBHSXX010000001">
    <property type="protein sequence ID" value="MFC6866062.1"/>
    <property type="molecule type" value="Genomic_DNA"/>
</dbReference>
<protein>
    <submittedName>
        <fullName evidence="2">VWA domain-containing protein</fullName>
    </submittedName>
</protein>
<sequence>MTAPTFTVDVAHNKHLARGTAEADAIITVTATDADAATPHAAVVIMLDTSASMFRPSKLAAARRAACAAIDALHDGTAFAVVAGTDQADMVYPSERQLAVAGEGTRADARQAIEGIAAHGGTAMSRWLWLADELFARSGYEVKHGILLTDGRNTSEPSEDLASTLDRLRGRFTCTCRGVGTDWEVGELRQIADALLGDVDIVAEPAELAADFSAIAAKAMRKSVPDVALRLWTPQHSEVTELRQVDPSVADLTAHGRRSQQQAIDFPTGAWEQETRAYHARIAMRPGGIGERMLVCRASVVAGDAQSKPGKIVVSWTDDYARYGVIDPTVAHYTGQEELAEAIQDGLAARREGDLDTATGKLGRAVALANESGHAEASRLLSKVVDIDDAVTGKVRLKQTVSAVDEMTLDTRSVVTSRMRRSGT</sequence>
<dbReference type="Gene3D" id="2.60.40.3670">
    <property type="match status" value="1"/>
</dbReference>
<dbReference type="InterPro" id="IPR002035">
    <property type="entry name" value="VWF_A"/>
</dbReference>
<dbReference type="Pfam" id="PF13768">
    <property type="entry name" value="VWA_3"/>
    <property type="match status" value="1"/>
</dbReference>
<dbReference type="Proteomes" id="UP001596337">
    <property type="component" value="Unassembled WGS sequence"/>
</dbReference>
<dbReference type="Pfam" id="PF18571">
    <property type="entry name" value="VWA_3_C"/>
    <property type="match status" value="1"/>
</dbReference>
<keyword evidence="3" id="KW-1185">Reference proteome</keyword>
<comment type="caution">
    <text evidence="2">The sequence shown here is derived from an EMBL/GenBank/DDBJ whole genome shotgun (WGS) entry which is preliminary data.</text>
</comment>
<dbReference type="RefSeq" id="WP_345406951.1">
    <property type="nucleotide sequence ID" value="NZ_BAABLA010000123.1"/>
</dbReference>
<dbReference type="InterPro" id="IPR041176">
    <property type="entry name" value="VWA_3_C"/>
</dbReference>
<feature type="domain" description="VWFA" evidence="1">
    <location>
        <begin position="42"/>
        <end position="224"/>
    </location>
</feature>
<proteinExistence type="predicted"/>
<dbReference type="Gene3D" id="3.40.50.410">
    <property type="entry name" value="von Willebrand factor, type A domain"/>
    <property type="match status" value="1"/>
</dbReference>